<dbReference type="STRING" id="56110.Oscil6304_4292"/>
<name>K9TN54_9CYAN</name>
<evidence type="ECO:0000313" key="2">
    <source>
        <dbReference type="Proteomes" id="UP000010367"/>
    </source>
</evidence>
<dbReference type="OrthoDB" id="573162at2"/>
<dbReference type="SUPFAM" id="SSF52540">
    <property type="entry name" value="P-loop containing nucleoside triphosphate hydrolases"/>
    <property type="match status" value="1"/>
</dbReference>
<dbReference type="Gene3D" id="3.40.50.300">
    <property type="entry name" value="P-loop containing nucleotide triphosphate hydrolases"/>
    <property type="match status" value="1"/>
</dbReference>
<dbReference type="EMBL" id="CP003607">
    <property type="protein sequence ID" value="AFY83818.1"/>
    <property type="molecule type" value="Genomic_DNA"/>
</dbReference>
<keyword evidence="2" id="KW-1185">Reference proteome</keyword>
<sequence>MGIIYIGDRATGKTHLALELANPNSEYARVITPDYNQLKSMSYDEEQAGTKPTDAAKSVYAEYLEIQVKLPTGLKQLTLDWIDTPGEIWRQTWQSENPEKWENFLENIRQAQGILLIVSPYREMLKPGVENAEEYITQQQWCNRFQRWVNFFNQDCPKVRHLVLCLNKADLFCDLKQESQRLAYHPHNSSMNWKQRHDYVFQRYFRPVNGELDRLNRSISGLSVRCFITSIYNRSLLELPWIYLGSFLGK</sequence>
<dbReference type="Proteomes" id="UP000010367">
    <property type="component" value="Chromosome"/>
</dbReference>
<dbReference type="KEGG" id="oac:Oscil6304_4292"/>
<accession>K9TN54</accession>
<organism evidence="1 2">
    <name type="scientific">Oscillatoria acuminata PCC 6304</name>
    <dbReference type="NCBI Taxonomy" id="56110"/>
    <lineage>
        <taxon>Bacteria</taxon>
        <taxon>Bacillati</taxon>
        <taxon>Cyanobacteriota</taxon>
        <taxon>Cyanophyceae</taxon>
        <taxon>Oscillatoriophycideae</taxon>
        <taxon>Oscillatoriales</taxon>
        <taxon>Oscillatoriaceae</taxon>
        <taxon>Oscillatoria</taxon>
    </lineage>
</organism>
<reference evidence="1 2" key="1">
    <citation type="submission" date="2012-06" db="EMBL/GenBank/DDBJ databases">
        <title>Finished chromosome of genome of Oscillatoria acuminata PCC 6304.</title>
        <authorList>
            <consortium name="US DOE Joint Genome Institute"/>
            <person name="Gugger M."/>
            <person name="Coursin T."/>
            <person name="Rippka R."/>
            <person name="Tandeau De Marsac N."/>
            <person name="Huntemann M."/>
            <person name="Wei C.-L."/>
            <person name="Han J."/>
            <person name="Detter J.C."/>
            <person name="Han C."/>
            <person name="Tapia R."/>
            <person name="Davenport K."/>
            <person name="Daligault H."/>
            <person name="Erkkila T."/>
            <person name="Gu W."/>
            <person name="Munk A.C.C."/>
            <person name="Teshima H."/>
            <person name="Xu Y."/>
            <person name="Chain P."/>
            <person name="Chen A."/>
            <person name="Krypides N."/>
            <person name="Mavromatis K."/>
            <person name="Markowitz V."/>
            <person name="Szeto E."/>
            <person name="Ivanova N."/>
            <person name="Mikhailova N."/>
            <person name="Ovchinnikova G."/>
            <person name="Pagani I."/>
            <person name="Pati A."/>
            <person name="Goodwin L."/>
            <person name="Peters L."/>
            <person name="Pitluck S."/>
            <person name="Woyke T."/>
            <person name="Kerfeld C."/>
        </authorList>
    </citation>
    <scope>NUCLEOTIDE SEQUENCE [LARGE SCALE GENOMIC DNA]</scope>
    <source>
        <strain evidence="1 2">PCC 6304</strain>
    </source>
</reference>
<dbReference type="PATRIC" id="fig|56110.3.peg.5204"/>
<evidence type="ECO:0008006" key="3">
    <source>
        <dbReference type="Google" id="ProtNLM"/>
    </source>
</evidence>
<gene>
    <name evidence="1" type="ORF">Oscil6304_4292</name>
</gene>
<dbReference type="eggNOG" id="COG1100">
    <property type="taxonomic scope" value="Bacteria"/>
</dbReference>
<dbReference type="AlphaFoldDB" id="K9TN54"/>
<dbReference type="HOGENOM" id="CLU_917164_0_0_3"/>
<dbReference type="InParanoid" id="K9TN54"/>
<proteinExistence type="predicted"/>
<protein>
    <recommendedName>
        <fullName evidence="3">GTPase</fullName>
    </recommendedName>
</protein>
<evidence type="ECO:0000313" key="1">
    <source>
        <dbReference type="EMBL" id="AFY83818.1"/>
    </source>
</evidence>
<dbReference type="InterPro" id="IPR027417">
    <property type="entry name" value="P-loop_NTPase"/>
</dbReference>
<dbReference type="RefSeq" id="WP_015150442.1">
    <property type="nucleotide sequence ID" value="NC_019693.1"/>
</dbReference>